<dbReference type="EnsemblMetazoa" id="ENSAATROPT007442">
    <property type="protein sequence ID" value="ENSAATROPP006668"/>
    <property type="gene ID" value="ENSAATROPG006058"/>
</dbReference>
<dbReference type="Proteomes" id="UP000075880">
    <property type="component" value="Unassembled WGS sequence"/>
</dbReference>
<reference evidence="1" key="1">
    <citation type="submission" date="2024-04" db="UniProtKB">
        <authorList>
            <consortium name="EnsemblMetazoa"/>
        </authorList>
    </citation>
    <scope>IDENTIFICATION</scope>
    <source>
        <strain evidence="1">EBRO</strain>
    </source>
</reference>
<sequence length="106" mass="10902">MILELSIAQSPAGFSFRVVPPSLVSIGMMLSSAELLGFCFLLLPSAGRPPPPLAPSVGLLAASSFGFLTASSFPGFPFFREPPAPPSVPPRGFPFAALPSSLVALS</sequence>
<organism evidence="1 2">
    <name type="scientific">Anopheles atroparvus</name>
    <name type="common">European mosquito</name>
    <dbReference type="NCBI Taxonomy" id="41427"/>
    <lineage>
        <taxon>Eukaryota</taxon>
        <taxon>Metazoa</taxon>
        <taxon>Ecdysozoa</taxon>
        <taxon>Arthropoda</taxon>
        <taxon>Hexapoda</taxon>
        <taxon>Insecta</taxon>
        <taxon>Pterygota</taxon>
        <taxon>Neoptera</taxon>
        <taxon>Endopterygota</taxon>
        <taxon>Diptera</taxon>
        <taxon>Nematocera</taxon>
        <taxon>Culicoidea</taxon>
        <taxon>Culicidae</taxon>
        <taxon>Anophelinae</taxon>
        <taxon>Anopheles</taxon>
    </lineage>
</organism>
<accession>A0AAG5D7Q9</accession>
<evidence type="ECO:0000313" key="2">
    <source>
        <dbReference type="Proteomes" id="UP000075880"/>
    </source>
</evidence>
<dbReference type="AlphaFoldDB" id="A0AAG5D7Q9"/>
<name>A0AAG5D7Q9_ANOAO</name>
<protein>
    <submittedName>
        <fullName evidence="1">Uncharacterized protein</fullName>
    </submittedName>
</protein>
<evidence type="ECO:0000313" key="1">
    <source>
        <dbReference type="EnsemblMetazoa" id="ENSAATROPP006668"/>
    </source>
</evidence>
<keyword evidence="2" id="KW-1185">Reference proteome</keyword>
<proteinExistence type="predicted"/>